<reference evidence="2 3" key="1">
    <citation type="submission" date="2015-06" db="EMBL/GenBank/DDBJ databases">
        <title>Recapitulation of the evolution of biosynthetic gene clusters reveals hidden chemical diversity on bacterial genomes.</title>
        <authorList>
            <person name="Cruz-Morales P."/>
            <person name="Martinez-Guerrero C."/>
            <person name="Morales-Escalante M.A."/>
            <person name="Yanez-Guerra L.A."/>
            <person name="Kopp J.F."/>
            <person name="Feldmann J."/>
            <person name="Ramos-Aboites H.E."/>
            <person name="Barona-Gomez F."/>
        </authorList>
    </citation>
    <scope>NUCLEOTIDE SEQUENCE [LARGE SCALE GENOMIC DNA]</scope>
    <source>
        <strain evidence="2 3">ATCC 31245</strain>
    </source>
</reference>
<accession>A0A0J7AG09</accession>
<evidence type="ECO:0000313" key="3">
    <source>
        <dbReference type="Proteomes" id="UP000035932"/>
    </source>
</evidence>
<proteinExistence type="predicted"/>
<organism evidence="2 3">
    <name type="scientific">Streptomyces roseus</name>
    <dbReference type="NCBI Taxonomy" id="66430"/>
    <lineage>
        <taxon>Bacteria</taxon>
        <taxon>Bacillati</taxon>
        <taxon>Actinomycetota</taxon>
        <taxon>Actinomycetes</taxon>
        <taxon>Kitasatosporales</taxon>
        <taxon>Streptomycetaceae</taxon>
        <taxon>Streptomyces</taxon>
    </lineage>
</organism>
<evidence type="ECO:0000256" key="1">
    <source>
        <dbReference type="SAM" id="MobiDB-lite"/>
    </source>
</evidence>
<dbReference type="RefSeq" id="WP_048478031.1">
    <property type="nucleotide sequence ID" value="NZ_JBIRUD010000003.1"/>
</dbReference>
<name>A0A0J7AG09_9ACTN</name>
<feature type="compositionally biased region" description="Basic and acidic residues" evidence="1">
    <location>
        <begin position="73"/>
        <end position="94"/>
    </location>
</feature>
<sequence length="125" mass="13381">MSTKPTSHVPHGEGPSRHRGTEQHGWSPDVDSTHTEENPSARKSFETPKSSRARKDEAPSETQPVDRGTPVESHSRRGEDHAKSGSKGHHDLGPRGRSGRPSGGKDASAYSGVDPDADGDELRKG</sequence>
<evidence type="ECO:0000313" key="2">
    <source>
        <dbReference type="EMBL" id="KMO96106.1"/>
    </source>
</evidence>
<dbReference type="AlphaFoldDB" id="A0A0J7AG09"/>
<feature type="compositionally biased region" description="Basic and acidic residues" evidence="1">
    <location>
        <begin position="10"/>
        <end position="22"/>
    </location>
</feature>
<keyword evidence="3" id="KW-1185">Reference proteome</keyword>
<dbReference type="Proteomes" id="UP000035932">
    <property type="component" value="Unassembled WGS sequence"/>
</dbReference>
<feature type="region of interest" description="Disordered" evidence="1">
    <location>
        <begin position="1"/>
        <end position="125"/>
    </location>
</feature>
<comment type="caution">
    <text evidence="2">The sequence shown here is derived from an EMBL/GenBank/DDBJ whole genome shotgun (WGS) entry which is preliminary data.</text>
</comment>
<gene>
    <name evidence="2" type="ORF">ACS04_20020</name>
</gene>
<dbReference type="PATRIC" id="fig|66430.4.peg.6828"/>
<dbReference type="OrthoDB" id="4301961at2"/>
<protein>
    <submittedName>
        <fullName evidence="2">Uncharacterized protein</fullName>
    </submittedName>
</protein>
<dbReference type="EMBL" id="LFML01000078">
    <property type="protein sequence ID" value="KMO96106.1"/>
    <property type="molecule type" value="Genomic_DNA"/>
</dbReference>
<feature type="compositionally biased region" description="Basic and acidic residues" evidence="1">
    <location>
        <begin position="31"/>
        <end position="46"/>
    </location>
</feature>